<keyword evidence="6" id="KW-0472">Membrane</keyword>
<gene>
    <name evidence="18 20 21" type="primary">hsdl1</name>
</gene>
<evidence type="ECO:0000256" key="6">
    <source>
        <dbReference type="ARBA" id="ARBA00022989"/>
    </source>
</evidence>
<evidence type="ECO:0000256" key="13">
    <source>
        <dbReference type="ARBA" id="ARBA00039105"/>
    </source>
</evidence>
<comment type="subcellular location">
    <subcellularLocation>
        <location evidence="2">Endoplasmic reticulum membrane</location>
        <topology evidence="2">Multi-pass membrane protein</topology>
    </subcellularLocation>
    <subcellularLocation>
        <location evidence="1">Mitochondrion</location>
    </subcellularLocation>
</comment>
<comment type="catalytic activity">
    <reaction evidence="15">
        <text>17beta-estradiol + NAD(+) = estrone + NADH + H(+)</text>
        <dbReference type="Rhea" id="RHEA:24612"/>
        <dbReference type="ChEBI" id="CHEBI:15378"/>
        <dbReference type="ChEBI" id="CHEBI:16469"/>
        <dbReference type="ChEBI" id="CHEBI:17263"/>
        <dbReference type="ChEBI" id="CHEBI:57540"/>
        <dbReference type="ChEBI" id="CHEBI:57945"/>
        <dbReference type="EC" id="1.1.1.62"/>
    </reaction>
</comment>
<evidence type="ECO:0000256" key="2">
    <source>
        <dbReference type="ARBA" id="ARBA00004477"/>
    </source>
</evidence>
<dbReference type="GeneID" id="100489686"/>
<dbReference type="GO" id="GO:0006694">
    <property type="term" value="P:steroid biosynthetic process"/>
    <property type="evidence" value="ECO:0007669"/>
    <property type="project" value="UniProtKB-KW"/>
</dbReference>
<dbReference type="FunFam" id="3.40.50.720:FF:000137">
    <property type="entry name" value="Hydroxysteroid (17-beta) dehydrogenase 3"/>
    <property type="match status" value="1"/>
</dbReference>
<evidence type="ECO:0000256" key="4">
    <source>
        <dbReference type="ARBA" id="ARBA00022857"/>
    </source>
</evidence>
<dbReference type="Proteomes" id="UP000008143">
    <property type="component" value="Chromosome 4"/>
</dbReference>
<dbReference type="PIRSF" id="PIRSF000126">
    <property type="entry name" value="11-beta-HSD1"/>
    <property type="match status" value="1"/>
</dbReference>
<dbReference type="GO" id="GO:0004303">
    <property type="term" value="F:estradiol 17-beta-dehydrogenase [NAD(P)+] activity"/>
    <property type="evidence" value="ECO:0007669"/>
    <property type="project" value="UniProtKB-EC"/>
</dbReference>
<evidence type="ECO:0000256" key="12">
    <source>
        <dbReference type="ARBA" id="ARBA00038261"/>
    </source>
</evidence>
<reference evidence="18" key="1">
    <citation type="journal article" date="2010" name="Science">
        <title>The genome of the Western clawed frog Xenopus tropicalis.</title>
        <authorList>
            <person name="Hellsten U."/>
            <person name="Harland R.M."/>
            <person name="Gilchrist M.J."/>
            <person name="Hendrix D."/>
            <person name="Jurka J."/>
            <person name="Kapitonov V."/>
            <person name="Ovcharenko I."/>
            <person name="Putnam N.H."/>
            <person name="Shu S."/>
            <person name="Taher L."/>
            <person name="Blitz I.L."/>
            <person name="Blumberg B."/>
            <person name="Dichmann D.S."/>
            <person name="Dubchak I."/>
            <person name="Amaya E."/>
            <person name="Detter J.C."/>
            <person name="Fletcher R."/>
            <person name="Gerhard D.S."/>
            <person name="Goodstein D."/>
            <person name="Graves T."/>
            <person name="Grigoriev I.V."/>
            <person name="Grimwood J."/>
            <person name="Kawashima T."/>
            <person name="Lindquist E."/>
            <person name="Lucas S.M."/>
            <person name="Mead P.E."/>
            <person name="Mitros T."/>
            <person name="Ogino H."/>
            <person name="Ohta Y."/>
            <person name="Poliakov A.V."/>
            <person name="Pollet N."/>
            <person name="Robert J."/>
            <person name="Salamov A."/>
            <person name="Sater A.K."/>
            <person name="Schmutz J."/>
            <person name="Terry A."/>
            <person name="Vize P.D."/>
            <person name="Warren W.C."/>
            <person name="Wells D."/>
            <person name="Wills A."/>
            <person name="Wilson R.K."/>
            <person name="Zimmerman L.B."/>
            <person name="Zorn A.M."/>
            <person name="Grainger R."/>
            <person name="Grammer T."/>
            <person name="Khokha M.K."/>
            <person name="Richardson P.M."/>
            <person name="Rokhsar D.S."/>
        </authorList>
    </citation>
    <scope>NUCLEOTIDE SEQUENCE [LARGE SCALE GENOMIC DNA]</scope>
    <source>
        <strain evidence="18">Nigerian</strain>
    </source>
</reference>
<comment type="catalytic activity">
    <reaction evidence="17">
        <text>a very-long-chain (3R)-3-hydroxyacyl-CoA + NADP(+) = a very-long-chain 3-oxoacyl-CoA + NADPH + H(+)</text>
        <dbReference type="Rhea" id="RHEA:48680"/>
        <dbReference type="ChEBI" id="CHEBI:15378"/>
        <dbReference type="ChEBI" id="CHEBI:57783"/>
        <dbReference type="ChEBI" id="CHEBI:58349"/>
        <dbReference type="ChEBI" id="CHEBI:85440"/>
        <dbReference type="ChEBI" id="CHEBI:90725"/>
        <dbReference type="EC" id="1.1.1.330"/>
    </reaction>
</comment>
<evidence type="ECO:0000256" key="8">
    <source>
        <dbReference type="ARBA" id="ARBA00023128"/>
    </source>
</evidence>
<comment type="similarity">
    <text evidence="12">Belongs to the short-chain dehydrogenases/reductases (SDR) family. 17-beta-HSD 3 subfamily.</text>
</comment>
<dbReference type="KEGG" id="xtr:100489686"/>
<dbReference type="CDD" id="cd05356">
    <property type="entry name" value="17beta-HSD1_like_SDR_c"/>
    <property type="match status" value="1"/>
</dbReference>
<evidence type="ECO:0000256" key="7">
    <source>
        <dbReference type="ARBA" id="ARBA00023002"/>
    </source>
</evidence>
<keyword evidence="4" id="KW-0521">NADP</keyword>
<accession>A0A803JKS5</accession>
<keyword evidence="7" id="KW-0560">Oxidoreductase</keyword>
<keyword evidence="3" id="KW-0812">Transmembrane</keyword>
<dbReference type="GO" id="GO:0005739">
    <property type="term" value="C:mitochondrion"/>
    <property type="evidence" value="ECO:0000318"/>
    <property type="project" value="GO_Central"/>
</dbReference>
<comment type="function">
    <text evidence="10">Catalyzes the second of the four reactions of the long-chain fatty acids elongation cycle. This endoplasmic reticulum-bound enzymatic process, allows the addition of two carbons to the chain of long- and very long-chain fatty acids/VLCFAs per cycle. This enzyme has a 3-ketoacyl-CoA reductase activity, reducing 3-ketoacyl-CoA to 3-hydroxyacyl-CoA, within each cycle of fatty acid elongation. Thereby, it may participate in the production of VLCFAs of different chain lengths that are involved in multiple biological processes as precursors of membrane lipids and lipid mediators. May also catalyze the transformation of estrone (E1) into estradiol (E2) and play a role in estrogen formation.</text>
</comment>
<proteinExistence type="inferred from homology"/>
<dbReference type="RefSeq" id="XP_002937365.1">
    <property type="nucleotide sequence ID" value="XM_002937319.4"/>
</dbReference>
<reference evidence="20" key="3">
    <citation type="submission" date="2025-04" db="UniProtKB">
        <authorList>
            <consortium name="RefSeq"/>
        </authorList>
    </citation>
    <scope>IDENTIFICATION</scope>
    <source>
        <strain evidence="20">Nigerian</strain>
        <tissue evidence="20">Liver and blood</tissue>
    </source>
</reference>
<comment type="catalytic activity">
    <reaction evidence="16">
        <text>17beta-estradiol + NADP(+) = estrone + NADPH + H(+)</text>
        <dbReference type="Rhea" id="RHEA:24616"/>
        <dbReference type="ChEBI" id="CHEBI:15378"/>
        <dbReference type="ChEBI" id="CHEBI:16469"/>
        <dbReference type="ChEBI" id="CHEBI:17263"/>
        <dbReference type="ChEBI" id="CHEBI:57783"/>
        <dbReference type="ChEBI" id="CHEBI:58349"/>
        <dbReference type="EC" id="1.1.1.62"/>
    </reaction>
</comment>
<keyword evidence="8" id="KW-0496">Mitochondrion</keyword>
<evidence type="ECO:0000256" key="17">
    <source>
        <dbReference type="ARBA" id="ARBA00049509"/>
    </source>
</evidence>
<evidence type="ECO:0000256" key="10">
    <source>
        <dbReference type="ARBA" id="ARBA00037337"/>
    </source>
</evidence>
<dbReference type="InterPro" id="IPR036291">
    <property type="entry name" value="NAD(P)-bd_dom_sf"/>
</dbReference>
<evidence type="ECO:0000256" key="14">
    <source>
        <dbReference type="ARBA" id="ARBA00041250"/>
    </source>
</evidence>
<dbReference type="AlphaFoldDB" id="A0A803JKS5"/>
<keyword evidence="5" id="KW-0443">Lipid metabolism</keyword>
<dbReference type="InterPro" id="IPR052149">
    <property type="entry name" value="17-beta-HSD3-like"/>
</dbReference>
<evidence type="ECO:0000256" key="3">
    <source>
        <dbReference type="ARBA" id="ARBA00022692"/>
    </source>
</evidence>
<evidence type="ECO:0000313" key="18">
    <source>
        <dbReference type="Ensembl" id="ENSXETP00000108541"/>
    </source>
</evidence>
<dbReference type="AGR" id="Xenbase:XB-GENE-989915"/>
<dbReference type="Xenbase" id="XB-GENE-989915">
    <property type="gene designation" value="hsdl1"/>
</dbReference>
<dbReference type="EC" id="1.1.1.330" evidence="13"/>
<reference evidence="18" key="2">
    <citation type="submission" date="2021-03" db="UniProtKB">
        <authorList>
            <consortium name="Ensembl"/>
        </authorList>
    </citation>
    <scope>IDENTIFICATION</scope>
</reference>
<dbReference type="GeneTree" id="ENSGT00940000160053"/>
<dbReference type="OrthoDB" id="5545019at2759"/>
<comment type="pathway">
    <text evidence="11">Steroid biosynthesis; estrogen biosynthesis.</text>
</comment>
<dbReference type="Pfam" id="PF00106">
    <property type="entry name" value="adh_short"/>
    <property type="match status" value="1"/>
</dbReference>
<dbReference type="PANTHER" id="PTHR44889:SF1">
    <property type="entry name" value="INACTIVE HYDROXYSTEROID DEHYDROGENASE-LIKE PROTEIN 1"/>
    <property type="match status" value="1"/>
</dbReference>
<dbReference type="InterPro" id="IPR002347">
    <property type="entry name" value="SDR_fam"/>
</dbReference>
<evidence type="ECO:0000256" key="15">
    <source>
        <dbReference type="ARBA" id="ARBA00048022"/>
    </source>
</evidence>
<evidence type="ECO:0000256" key="16">
    <source>
        <dbReference type="ARBA" id="ARBA00048906"/>
    </source>
</evidence>
<dbReference type="GO" id="GO:0141040">
    <property type="term" value="F:very-long-chain 3-oxoacyl-CoA reductase activity"/>
    <property type="evidence" value="ECO:0007669"/>
    <property type="project" value="UniProtKB-EC"/>
</dbReference>
<evidence type="ECO:0000313" key="21">
    <source>
        <dbReference type="Xenbase" id="XB-GENE-989915"/>
    </source>
</evidence>
<keyword evidence="6" id="KW-1133">Transmembrane helix</keyword>
<dbReference type="Gene3D" id="3.40.50.720">
    <property type="entry name" value="NAD(P)-binding Rossmann-like Domain"/>
    <property type="match status" value="1"/>
</dbReference>
<dbReference type="Bgee" id="ENSXETG00000004698">
    <property type="expression patterns" value="Expressed in skeletal muscle tissue and 13 other cell types or tissues"/>
</dbReference>
<dbReference type="PANTHER" id="PTHR44889">
    <property type="entry name" value="INACTIVE HYDROXYSTEROID DEHYDROGENASE-LIKE PROTEIN 1"/>
    <property type="match status" value="1"/>
</dbReference>
<evidence type="ECO:0000313" key="20">
    <source>
        <dbReference type="RefSeq" id="XP_002937365.1"/>
    </source>
</evidence>
<dbReference type="OMA" id="QYGLMKC"/>
<dbReference type="Ensembl" id="ENSXETT00000110586">
    <property type="protein sequence ID" value="ENSXETP00000108541"/>
    <property type="gene ID" value="ENSXETG00000004698"/>
</dbReference>
<dbReference type="Ensembl" id="ENSXETT00000110244">
    <property type="protein sequence ID" value="ENSXETP00000116038"/>
    <property type="gene ID" value="ENSXETG00000004698"/>
</dbReference>
<dbReference type="CTD" id="83693"/>
<evidence type="ECO:0000313" key="19">
    <source>
        <dbReference type="Proteomes" id="UP000008143"/>
    </source>
</evidence>
<dbReference type="PRINTS" id="PR00081">
    <property type="entry name" value="GDHRDH"/>
</dbReference>
<evidence type="ECO:0000256" key="1">
    <source>
        <dbReference type="ARBA" id="ARBA00004173"/>
    </source>
</evidence>
<organism evidence="18">
    <name type="scientific">Xenopus tropicalis</name>
    <name type="common">Western clawed frog</name>
    <name type="synonym">Silurana tropicalis</name>
    <dbReference type="NCBI Taxonomy" id="8364"/>
    <lineage>
        <taxon>Eukaryota</taxon>
        <taxon>Metazoa</taxon>
        <taxon>Chordata</taxon>
        <taxon>Craniata</taxon>
        <taxon>Vertebrata</taxon>
        <taxon>Euteleostomi</taxon>
        <taxon>Amphibia</taxon>
        <taxon>Batrachia</taxon>
        <taxon>Anura</taxon>
        <taxon>Pipoidea</taxon>
        <taxon>Pipidae</taxon>
        <taxon>Xenopodinae</taxon>
        <taxon>Xenopus</taxon>
        <taxon>Silurana</taxon>
    </lineage>
</organism>
<dbReference type="GO" id="GO:0005789">
    <property type="term" value="C:endoplasmic reticulum membrane"/>
    <property type="evidence" value="ECO:0007669"/>
    <property type="project" value="UniProtKB-SubCell"/>
</dbReference>
<keyword evidence="19" id="KW-1185">Reference proteome</keyword>
<sequence>MAAVDSFHLLYRQVAWSCQSHMEFLAVVGALYTAGKGLKLICQSYNLIRLHITPLLFSRTNLGRQYGAWAVVTGATSGIAQAYAEELARCGMNVVLVDNNREKLQKMSDSITATHGVNTSFIEVDFCKGHEAYRPIKDALRHVEVGILVNCVGNFLEYPQSVIECPEEQLWKIIHVSVSAATIMAKIVVPGMAQRRRGAIVNVSFRSCCKPNFPMTMYTPCQLYMDGFTKELQSELSSKGIFVQSLTPLCVAKERTLHYRPSFRFPFLVPSPEVYARHAVQMLGVSHRTTGYWAHSMQLAAACWLPDFICQLMGRFLHTASE</sequence>
<dbReference type="SUPFAM" id="SSF51735">
    <property type="entry name" value="NAD(P)-binding Rossmann-fold domains"/>
    <property type="match status" value="1"/>
</dbReference>
<keyword evidence="5" id="KW-0444">Lipid biosynthesis</keyword>
<evidence type="ECO:0000256" key="11">
    <source>
        <dbReference type="ARBA" id="ARBA00037929"/>
    </source>
</evidence>
<evidence type="ECO:0000256" key="9">
    <source>
        <dbReference type="ARBA" id="ARBA00024072"/>
    </source>
</evidence>
<evidence type="ECO:0000256" key="5">
    <source>
        <dbReference type="ARBA" id="ARBA00022955"/>
    </source>
</evidence>
<name>A0A803JKS5_XENTR</name>
<protein>
    <recommendedName>
        <fullName evidence="14">3-ketoacyl-CoA reductase</fullName>
        <ecNumber evidence="13">1.1.1.330</ecNumber>
        <ecNumber evidence="9">1.1.1.62</ecNumber>
    </recommendedName>
</protein>
<dbReference type="EC" id="1.1.1.62" evidence="9"/>
<keyword evidence="5" id="KW-0752">Steroid biosynthesis</keyword>